<evidence type="ECO:0000313" key="3">
    <source>
        <dbReference type="Proteomes" id="UP000193944"/>
    </source>
</evidence>
<evidence type="ECO:0000313" key="2">
    <source>
        <dbReference type="EMBL" id="ORX84277.1"/>
    </source>
</evidence>
<comment type="similarity">
    <text evidence="1">Belongs to the LOR family.</text>
</comment>
<dbReference type="Gene3D" id="2.40.160.200">
    <property type="entry name" value="LURP1-related"/>
    <property type="match status" value="1"/>
</dbReference>
<dbReference type="EMBL" id="MCFG01000055">
    <property type="protein sequence ID" value="ORX84277.1"/>
    <property type="molecule type" value="Genomic_DNA"/>
</dbReference>
<sequence>MKTNEICVIDNKFVSSNKSIYYLSSINGFDLSLKDSQYKLLYICSYNSFTKNGSLKDSQNNLVYTFKNKIHFFKSPEIFINCYNENQEKKQINLKFASNSLILSGYNYTVEFYNKATESVETLEVNCSNKFNCTIYHYGKLICKFNSPKTINVDFKIEISPGVDTMFINILINSIYRYIQSLQIAAAAC</sequence>
<comment type="caution">
    <text evidence="2">The sequence shown here is derived from an EMBL/GenBank/DDBJ whole genome shotgun (WGS) entry which is preliminary data.</text>
</comment>
<dbReference type="Pfam" id="PF04525">
    <property type="entry name" value="LOR"/>
    <property type="match status" value="1"/>
</dbReference>
<proteinExistence type="inferred from homology"/>
<name>A0A1Y1XEY2_9FUNG</name>
<dbReference type="Proteomes" id="UP000193944">
    <property type="component" value="Unassembled WGS sequence"/>
</dbReference>
<reference evidence="2 3" key="1">
    <citation type="submission" date="2016-08" db="EMBL/GenBank/DDBJ databases">
        <title>A Parts List for Fungal Cellulosomes Revealed by Comparative Genomics.</title>
        <authorList>
            <consortium name="DOE Joint Genome Institute"/>
            <person name="Haitjema C.H."/>
            <person name="Gilmore S.P."/>
            <person name="Henske J.K."/>
            <person name="Solomon K.V."/>
            <person name="De Groot R."/>
            <person name="Kuo A."/>
            <person name="Mondo S.J."/>
            <person name="Salamov A.A."/>
            <person name="Labutti K."/>
            <person name="Zhao Z."/>
            <person name="Chiniquy J."/>
            <person name="Barry K."/>
            <person name="Brewer H.M."/>
            <person name="Purvine S.O."/>
            <person name="Wright A.T."/>
            <person name="Boxma B."/>
            <person name="Van Alen T."/>
            <person name="Hackstein J.H."/>
            <person name="Baker S.E."/>
            <person name="Grigoriev I.V."/>
            <person name="O'Malley M.A."/>
        </authorList>
    </citation>
    <scope>NUCLEOTIDE SEQUENCE [LARGE SCALE GENOMIC DNA]</scope>
    <source>
        <strain evidence="2 3">S4</strain>
    </source>
</reference>
<dbReference type="OrthoDB" id="10441829at2759"/>
<organism evidence="2 3">
    <name type="scientific">Anaeromyces robustus</name>
    <dbReference type="NCBI Taxonomy" id="1754192"/>
    <lineage>
        <taxon>Eukaryota</taxon>
        <taxon>Fungi</taxon>
        <taxon>Fungi incertae sedis</taxon>
        <taxon>Chytridiomycota</taxon>
        <taxon>Chytridiomycota incertae sedis</taxon>
        <taxon>Neocallimastigomycetes</taxon>
        <taxon>Neocallimastigales</taxon>
        <taxon>Neocallimastigaceae</taxon>
        <taxon>Anaeromyces</taxon>
    </lineage>
</organism>
<gene>
    <name evidence="2" type="ORF">BCR32DRAFT_307001</name>
</gene>
<dbReference type="InterPro" id="IPR038595">
    <property type="entry name" value="LOR_sf"/>
</dbReference>
<dbReference type="SUPFAM" id="SSF54518">
    <property type="entry name" value="Tubby C-terminal domain-like"/>
    <property type="match status" value="1"/>
</dbReference>
<accession>A0A1Y1XEY2</accession>
<reference evidence="2 3" key="2">
    <citation type="submission" date="2016-08" db="EMBL/GenBank/DDBJ databases">
        <title>Pervasive Adenine N6-methylation of Active Genes in Fungi.</title>
        <authorList>
            <consortium name="DOE Joint Genome Institute"/>
            <person name="Mondo S.J."/>
            <person name="Dannebaum R.O."/>
            <person name="Kuo R.C."/>
            <person name="Labutti K."/>
            <person name="Haridas S."/>
            <person name="Kuo A."/>
            <person name="Salamov A."/>
            <person name="Ahrendt S.R."/>
            <person name="Lipzen A."/>
            <person name="Sullivan W."/>
            <person name="Andreopoulos W.B."/>
            <person name="Clum A."/>
            <person name="Lindquist E."/>
            <person name="Daum C."/>
            <person name="Ramamoorthy G.K."/>
            <person name="Gryganskyi A."/>
            <person name="Culley D."/>
            <person name="Magnuson J.K."/>
            <person name="James T.Y."/>
            <person name="O'Malley M.A."/>
            <person name="Stajich J.E."/>
            <person name="Spatafora J.W."/>
            <person name="Visel A."/>
            <person name="Grigoriev I.V."/>
        </authorList>
    </citation>
    <scope>NUCLEOTIDE SEQUENCE [LARGE SCALE GENOMIC DNA]</scope>
    <source>
        <strain evidence="2 3">S4</strain>
    </source>
</reference>
<evidence type="ECO:0000256" key="1">
    <source>
        <dbReference type="ARBA" id="ARBA00005437"/>
    </source>
</evidence>
<dbReference type="InterPro" id="IPR007612">
    <property type="entry name" value="LOR"/>
</dbReference>
<dbReference type="AlphaFoldDB" id="A0A1Y1XEY2"/>
<protein>
    <submittedName>
        <fullName evidence="2">Uncharacterized protein</fullName>
    </submittedName>
</protein>
<dbReference type="InterPro" id="IPR025659">
    <property type="entry name" value="Tubby-like_C"/>
</dbReference>
<keyword evidence="3" id="KW-1185">Reference proteome</keyword>